<dbReference type="SUPFAM" id="SSF47413">
    <property type="entry name" value="lambda repressor-like DNA-binding domains"/>
    <property type="match status" value="1"/>
</dbReference>
<dbReference type="PROSITE" id="PS50943">
    <property type="entry name" value="HTH_CROC1"/>
    <property type="match status" value="1"/>
</dbReference>
<evidence type="ECO:0000313" key="3">
    <source>
        <dbReference type="Proteomes" id="UP000316659"/>
    </source>
</evidence>
<comment type="caution">
    <text evidence="2">The sequence shown here is derived from an EMBL/GenBank/DDBJ whole genome shotgun (WGS) entry which is preliminary data.</text>
</comment>
<dbReference type="InterPro" id="IPR010982">
    <property type="entry name" value="Lambda_DNA-bd_dom_sf"/>
</dbReference>
<sequence>MAVRIEITSPELLGFALQQGRLVRGTSQRQLADQLGIGQKWVWEMENGKPGLLMERLFAMLDATGVRLWAEIDESVLDDPDVSTTHQHDAESRDG</sequence>
<dbReference type="EMBL" id="BJNZ01000006">
    <property type="protein sequence ID" value="GED09357.1"/>
    <property type="molecule type" value="Genomic_DNA"/>
</dbReference>
<dbReference type="RefSeq" id="WP_174774896.1">
    <property type="nucleotide sequence ID" value="NZ_BJNZ01000006.1"/>
</dbReference>
<organism evidence="2 3">
    <name type="scientific">Cellulosimicrobium cellulans</name>
    <name type="common">Arthrobacter luteus</name>
    <dbReference type="NCBI Taxonomy" id="1710"/>
    <lineage>
        <taxon>Bacteria</taxon>
        <taxon>Bacillati</taxon>
        <taxon>Actinomycetota</taxon>
        <taxon>Actinomycetes</taxon>
        <taxon>Micrococcales</taxon>
        <taxon>Promicromonosporaceae</taxon>
        <taxon>Cellulosimicrobium</taxon>
    </lineage>
</organism>
<dbReference type="Proteomes" id="UP000316659">
    <property type="component" value="Unassembled WGS sequence"/>
</dbReference>
<evidence type="ECO:0000259" key="1">
    <source>
        <dbReference type="PROSITE" id="PS50943"/>
    </source>
</evidence>
<feature type="domain" description="HTH cro/C1-type" evidence="1">
    <location>
        <begin position="17"/>
        <end position="75"/>
    </location>
</feature>
<dbReference type="InterPro" id="IPR001387">
    <property type="entry name" value="Cro/C1-type_HTH"/>
</dbReference>
<dbReference type="AlphaFoldDB" id="A0A4Y4DXF0"/>
<gene>
    <name evidence="2" type="ORF">CCE02nite_13560</name>
</gene>
<name>A0A4Y4DXF0_CELCE</name>
<dbReference type="Pfam" id="PF13560">
    <property type="entry name" value="HTH_31"/>
    <property type="match status" value="1"/>
</dbReference>
<accession>A0A4Y4DXF0</accession>
<dbReference type="CDD" id="cd00093">
    <property type="entry name" value="HTH_XRE"/>
    <property type="match status" value="1"/>
</dbReference>
<dbReference type="GO" id="GO:0003677">
    <property type="term" value="F:DNA binding"/>
    <property type="evidence" value="ECO:0007669"/>
    <property type="project" value="InterPro"/>
</dbReference>
<evidence type="ECO:0000313" key="2">
    <source>
        <dbReference type="EMBL" id="GED09357.1"/>
    </source>
</evidence>
<dbReference type="Gene3D" id="1.10.260.40">
    <property type="entry name" value="lambda repressor-like DNA-binding domains"/>
    <property type="match status" value="1"/>
</dbReference>
<protein>
    <recommendedName>
        <fullName evidence="1">HTH cro/C1-type domain-containing protein</fullName>
    </recommendedName>
</protein>
<proteinExistence type="predicted"/>
<reference evidence="2 3" key="1">
    <citation type="submission" date="2019-06" db="EMBL/GenBank/DDBJ databases">
        <title>Whole genome shotgun sequence of Cellulosimicrobium cellulans NBRC 15516.</title>
        <authorList>
            <person name="Hosoyama A."/>
            <person name="Uohara A."/>
            <person name="Ohji S."/>
            <person name="Ichikawa N."/>
        </authorList>
    </citation>
    <scope>NUCLEOTIDE SEQUENCE [LARGE SCALE GENOMIC DNA]</scope>
    <source>
        <strain evidence="2 3">NBRC 15516</strain>
    </source>
</reference>